<evidence type="ECO:0000259" key="2">
    <source>
        <dbReference type="Pfam" id="PF00561"/>
    </source>
</evidence>
<dbReference type="InterPro" id="IPR000073">
    <property type="entry name" value="AB_hydrolase_1"/>
</dbReference>
<name>A0ABV8CER6_9GAMM</name>
<gene>
    <name evidence="3" type="ORF">ACFORL_05480</name>
</gene>
<protein>
    <submittedName>
        <fullName evidence="3">Hydrolase</fullName>
    </submittedName>
</protein>
<organism evidence="3 4">
    <name type="scientific">Legionella dresdenensis</name>
    <dbReference type="NCBI Taxonomy" id="450200"/>
    <lineage>
        <taxon>Bacteria</taxon>
        <taxon>Pseudomonadati</taxon>
        <taxon>Pseudomonadota</taxon>
        <taxon>Gammaproteobacteria</taxon>
        <taxon>Legionellales</taxon>
        <taxon>Legionellaceae</taxon>
        <taxon>Legionella</taxon>
    </lineage>
</organism>
<evidence type="ECO:0000256" key="1">
    <source>
        <dbReference type="ARBA" id="ARBA00010884"/>
    </source>
</evidence>
<dbReference type="InterPro" id="IPR029058">
    <property type="entry name" value="AB_hydrolase_fold"/>
</dbReference>
<sequence>MIIKSQFKPAWWLPGAHAQTIYATVARKIKAPVDQYERIELPDGDFIDLAWSKNGLPETAPLVIVLHGLGGSVQSKYAAGLMQRFKKAGWRSVLMHFRGASAEPNRMARAYHSGDTADVNYILSLLAEREPKSRKAIVGVSLGGNVLLKWLGESGKQDLVDTAIAVSVPFELRQVAERIGTGFSKIYQSYLLRKLRRVFMKKSVILAEQVPEILHYLKTSQCFWTFDDKVTAPLHGFNSAHQYYRLCSSRGWLKKIATPTLIIHAVDDPFMTPQVVPTEAELSEQVTLEISRTGGHVGFISGSIPGKPVYWLEQRIVSHLTEILNNQK</sequence>
<evidence type="ECO:0000313" key="3">
    <source>
        <dbReference type="EMBL" id="MFC3908525.1"/>
    </source>
</evidence>
<dbReference type="NCBIfam" id="NF008218">
    <property type="entry name" value="PRK10985.1"/>
    <property type="match status" value="1"/>
</dbReference>
<dbReference type="PIRSF" id="PIRSF005211">
    <property type="entry name" value="Ab_hydro_YheT"/>
    <property type="match status" value="1"/>
</dbReference>
<dbReference type="Gene3D" id="3.40.50.1820">
    <property type="entry name" value="alpha/beta hydrolase"/>
    <property type="match status" value="1"/>
</dbReference>
<dbReference type="InterPro" id="IPR012020">
    <property type="entry name" value="ABHD4"/>
</dbReference>
<feature type="domain" description="AB hydrolase-1" evidence="2">
    <location>
        <begin position="61"/>
        <end position="302"/>
    </location>
</feature>
<dbReference type="Pfam" id="PF00561">
    <property type="entry name" value="Abhydrolase_1"/>
    <property type="match status" value="1"/>
</dbReference>
<dbReference type="PANTHER" id="PTHR10794:SF94">
    <property type="entry name" value="ESTERASE YHET-RELATED"/>
    <property type="match status" value="1"/>
</dbReference>
<dbReference type="SUPFAM" id="SSF53474">
    <property type="entry name" value="alpha/beta-Hydrolases"/>
    <property type="match status" value="1"/>
</dbReference>
<evidence type="ECO:0000313" key="4">
    <source>
        <dbReference type="Proteomes" id="UP001595758"/>
    </source>
</evidence>
<comment type="similarity">
    <text evidence="1">Belongs to the AB hydrolase superfamily. AB hydrolase 4 family.</text>
</comment>
<reference evidence="4" key="1">
    <citation type="journal article" date="2019" name="Int. J. Syst. Evol. Microbiol.">
        <title>The Global Catalogue of Microorganisms (GCM) 10K type strain sequencing project: providing services to taxonomists for standard genome sequencing and annotation.</title>
        <authorList>
            <consortium name="The Broad Institute Genomics Platform"/>
            <consortium name="The Broad Institute Genome Sequencing Center for Infectious Disease"/>
            <person name="Wu L."/>
            <person name="Ma J."/>
        </authorList>
    </citation>
    <scope>NUCLEOTIDE SEQUENCE [LARGE SCALE GENOMIC DNA]</scope>
    <source>
        <strain evidence="4">CCUG 59858</strain>
    </source>
</reference>
<dbReference type="PANTHER" id="PTHR10794">
    <property type="entry name" value="ABHYDROLASE DOMAIN-CONTAINING PROTEIN"/>
    <property type="match status" value="1"/>
</dbReference>
<keyword evidence="3" id="KW-0378">Hydrolase</keyword>
<dbReference type="EMBL" id="JBHSAB010000006">
    <property type="protein sequence ID" value="MFC3908525.1"/>
    <property type="molecule type" value="Genomic_DNA"/>
</dbReference>
<comment type="caution">
    <text evidence="3">The sequence shown here is derived from an EMBL/GenBank/DDBJ whole genome shotgun (WGS) entry which is preliminary data.</text>
</comment>
<dbReference type="GO" id="GO:0016787">
    <property type="term" value="F:hydrolase activity"/>
    <property type="evidence" value="ECO:0007669"/>
    <property type="project" value="UniProtKB-KW"/>
</dbReference>
<keyword evidence="4" id="KW-1185">Reference proteome</keyword>
<accession>A0ABV8CER6</accession>
<dbReference type="Proteomes" id="UP001595758">
    <property type="component" value="Unassembled WGS sequence"/>
</dbReference>
<proteinExistence type="inferred from homology"/>
<dbReference type="InterPro" id="IPR050960">
    <property type="entry name" value="AB_hydrolase_4_sf"/>
</dbReference>
<dbReference type="RefSeq" id="WP_382341895.1">
    <property type="nucleotide sequence ID" value="NZ_JBHSAB010000006.1"/>
</dbReference>